<dbReference type="Pfam" id="PF04977">
    <property type="entry name" value="DivIC"/>
    <property type="match status" value="1"/>
</dbReference>
<keyword evidence="1" id="KW-0175">Coiled coil</keyword>
<keyword evidence="2" id="KW-0472">Membrane</keyword>
<evidence type="ECO:0000313" key="3">
    <source>
        <dbReference type="EMBL" id="MEQ2563419.1"/>
    </source>
</evidence>
<feature type="transmembrane region" description="Helical" evidence="2">
    <location>
        <begin position="56"/>
        <end position="79"/>
    </location>
</feature>
<dbReference type="EMBL" id="JBBMFJ010000018">
    <property type="protein sequence ID" value="MEQ2563419.1"/>
    <property type="molecule type" value="Genomic_DNA"/>
</dbReference>
<protein>
    <submittedName>
        <fullName evidence="3">Septum formation initiator family protein</fullName>
    </submittedName>
</protein>
<comment type="caution">
    <text evidence="3">The sequence shown here is derived from an EMBL/GenBank/DDBJ whole genome shotgun (WGS) entry which is preliminary data.</text>
</comment>
<dbReference type="RefSeq" id="WP_349229562.1">
    <property type="nucleotide sequence ID" value="NZ_JBBMFJ010000018.1"/>
</dbReference>
<gene>
    <name evidence="3" type="ORF">WMO41_09665</name>
</gene>
<keyword evidence="4" id="KW-1185">Reference proteome</keyword>
<accession>A0ABV1HM73</accession>
<evidence type="ECO:0000256" key="1">
    <source>
        <dbReference type="SAM" id="Coils"/>
    </source>
</evidence>
<evidence type="ECO:0000256" key="2">
    <source>
        <dbReference type="SAM" id="Phobius"/>
    </source>
</evidence>
<evidence type="ECO:0000313" key="4">
    <source>
        <dbReference type="Proteomes" id="UP001437460"/>
    </source>
</evidence>
<keyword evidence="2" id="KW-1133">Transmembrane helix</keyword>
<reference evidence="3 4" key="1">
    <citation type="submission" date="2024-03" db="EMBL/GenBank/DDBJ databases">
        <title>Human intestinal bacterial collection.</title>
        <authorList>
            <person name="Pauvert C."/>
            <person name="Hitch T.C.A."/>
            <person name="Clavel T."/>
        </authorList>
    </citation>
    <scope>NUCLEOTIDE SEQUENCE [LARGE SCALE GENOMIC DNA]</scope>
    <source>
        <strain evidence="3 4">CLA-AP-H27</strain>
    </source>
</reference>
<organism evidence="3 4">
    <name type="scientific">Ventrimonas faecis</name>
    <dbReference type="NCBI Taxonomy" id="3133170"/>
    <lineage>
        <taxon>Bacteria</taxon>
        <taxon>Bacillati</taxon>
        <taxon>Bacillota</taxon>
        <taxon>Clostridia</taxon>
        <taxon>Lachnospirales</taxon>
        <taxon>Lachnospiraceae</taxon>
        <taxon>Ventrimonas</taxon>
    </lineage>
</organism>
<dbReference type="InterPro" id="IPR007060">
    <property type="entry name" value="FtsL/DivIC"/>
</dbReference>
<keyword evidence="2" id="KW-0812">Transmembrane</keyword>
<sequence length="158" mass="18412">MASHRAAGRQGYVYGTAARDMAAERERTRERRVVQYRQNMSHTVRRNQEKALQMDLPYVIMLTLAAVCALYICVGYLHVQSSMTAKIHNIEGLEQQLEQLRSENDALQTRINTDMDLDHIYKVATEELGMVYANRNQVLLYDKTESEYVRQYEDIPKH</sequence>
<name>A0ABV1HM73_9FIRM</name>
<dbReference type="Proteomes" id="UP001437460">
    <property type="component" value="Unassembled WGS sequence"/>
</dbReference>
<proteinExistence type="predicted"/>
<feature type="coiled-coil region" evidence="1">
    <location>
        <begin position="83"/>
        <end position="117"/>
    </location>
</feature>